<accession>A0A7N2MJ64</accession>
<reference evidence="2 3" key="1">
    <citation type="journal article" date="2016" name="G3 (Bethesda)">
        <title>First Draft Assembly and Annotation of the Genome of a California Endemic Oak Quercus lobata Nee (Fagaceae).</title>
        <authorList>
            <person name="Sork V.L."/>
            <person name="Fitz-Gibbon S.T."/>
            <person name="Puiu D."/>
            <person name="Crepeau M."/>
            <person name="Gugger P.F."/>
            <person name="Sherman R."/>
            <person name="Stevens K."/>
            <person name="Langley C.H."/>
            <person name="Pellegrini M."/>
            <person name="Salzberg S.L."/>
        </authorList>
    </citation>
    <scope>NUCLEOTIDE SEQUENCE [LARGE SCALE GENOMIC DNA]</scope>
    <source>
        <strain evidence="2 3">cv. SW786</strain>
    </source>
</reference>
<dbReference type="InParanoid" id="A0A7N2MJ64"/>
<evidence type="ECO:0000259" key="1">
    <source>
        <dbReference type="Pfam" id="PF14392"/>
    </source>
</evidence>
<reference evidence="2" key="2">
    <citation type="submission" date="2021-01" db="UniProtKB">
        <authorList>
            <consortium name="EnsemblPlants"/>
        </authorList>
    </citation>
    <scope>IDENTIFICATION</scope>
</reference>
<proteinExistence type="predicted"/>
<dbReference type="OMA" id="GHGHKEC"/>
<dbReference type="Pfam" id="PF14392">
    <property type="entry name" value="zf-CCHC_4"/>
    <property type="match status" value="1"/>
</dbReference>
<name>A0A7N2MJ64_QUELO</name>
<dbReference type="AlphaFoldDB" id="A0A7N2MJ64"/>
<sequence>MGNHILLFVFENEVDANQVLLGEPWCFDKYLVVLHWYEGDSSLRRLCFDTVKFWVQVHDLPLRKMVTETAESLCKFVGWVIHSNDRGQTGRFSPNREGWVSFRYERLPIFCHWCGILNHDSKECDLWLQSKGELSTEDQEYGSWLRADPPSLRRKKVVRVCGIGAPKVASGREREAREANIELTSHADVQQGEQRVFETNLEAKCGMGEITPIVVELSKILRNEDASQNHLKEIDMELEGHTNTVKGTTESNFSKVGGAKIQGKAIIMVEESILVDTNSDVVGSSPQTEVDLTRIIPNKKKEEGHLVSQTCWEGKDRQRT</sequence>
<keyword evidence="3" id="KW-1185">Reference proteome</keyword>
<dbReference type="PANTHER" id="PTHR31286:SF62">
    <property type="entry name" value="ZINC FINGER, CCHC-TYPE-LIKE PROTEIN"/>
    <property type="match status" value="1"/>
</dbReference>
<dbReference type="InterPro" id="IPR025836">
    <property type="entry name" value="Zn_knuckle_CX2CX4HX4C"/>
</dbReference>
<dbReference type="EMBL" id="LRBV02000009">
    <property type="status" value="NOT_ANNOTATED_CDS"/>
    <property type="molecule type" value="Genomic_DNA"/>
</dbReference>
<dbReference type="Gramene" id="QL09p026316:mrna">
    <property type="protein sequence ID" value="QL09p026316:mrna"/>
    <property type="gene ID" value="QL09p026316"/>
</dbReference>
<feature type="domain" description="Zinc knuckle CX2CX4HX4C" evidence="1">
    <location>
        <begin position="92"/>
        <end position="125"/>
    </location>
</feature>
<organism evidence="2 3">
    <name type="scientific">Quercus lobata</name>
    <name type="common">Valley oak</name>
    <dbReference type="NCBI Taxonomy" id="97700"/>
    <lineage>
        <taxon>Eukaryota</taxon>
        <taxon>Viridiplantae</taxon>
        <taxon>Streptophyta</taxon>
        <taxon>Embryophyta</taxon>
        <taxon>Tracheophyta</taxon>
        <taxon>Spermatophyta</taxon>
        <taxon>Magnoliopsida</taxon>
        <taxon>eudicotyledons</taxon>
        <taxon>Gunneridae</taxon>
        <taxon>Pentapetalae</taxon>
        <taxon>rosids</taxon>
        <taxon>fabids</taxon>
        <taxon>Fagales</taxon>
        <taxon>Fagaceae</taxon>
        <taxon>Quercus</taxon>
    </lineage>
</organism>
<dbReference type="PANTHER" id="PTHR31286">
    <property type="entry name" value="GLYCINE-RICH CELL WALL STRUCTURAL PROTEIN 1.8-LIKE"/>
    <property type="match status" value="1"/>
</dbReference>
<dbReference type="InterPro" id="IPR040256">
    <property type="entry name" value="At4g02000-like"/>
</dbReference>
<protein>
    <recommendedName>
        <fullName evidence="1">Zinc knuckle CX2CX4HX4C domain-containing protein</fullName>
    </recommendedName>
</protein>
<evidence type="ECO:0000313" key="2">
    <source>
        <dbReference type="EnsemblPlants" id="QL09p026316:mrna"/>
    </source>
</evidence>
<dbReference type="EnsemblPlants" id="QL09p026316:mrna">
    <property type="protein sequence ID" value="QL09p026316:mrna"/>
    <property type="gene ID" value="QL09p026316"/>
</dbReference>
<dbReference type="Proteomes" id="UP000594261">
    <property type="component" value="Chromosome 9"/>
</dbReference>
<evidence type="ECO:0000313" key="3">
    <source>
        <dbReference type="Proteomes" id="UP000594261"/>
    </source>
</evidence>